<feature type="domain" description="PLD phosphodiesterase" evidence="7">
    <location>
        <begin position="147"/>
        <end position="174"/>
    </location>
</feature>
<proteinExistence type="predicted"/>
<evidence type="ECO:0000256" key="4">
    <source>
        <dbReference type="ARBA" id="ARBA00022801"/>
    </source>
</evidence>
<evidence type="ECO:0000256" key="6">
    <source>
        <dbReference type="ARBA" id="ARBA00023098"/>
    </source>
</evidence>
<dbReference type="AlphaFoldDB" id="A0A9W6YJ62"/>
<keyword evidence="5" id="KW-0442">Lipid degradation</keyword>
<dbReference type="InterPro" id="IPR025202">
    <property type="entry name" value="PLD-like_dom"/>
</dbReference>
<dbReference type="InterPro" id="IPR015679">
    <property type="entry name" value="PLipase_D_fam"/>
</dbReference>
<keyword evidence="3" id="KW-0677">Repeat</keyword>
<dbReference type="SUPFAM" id="SSF56024">
    <property type="entry name" value="Phospholipase D/nuclease"/>
    <property type="match status" value="1"/>
</dbReference>
<organism evidence="8 9">
    <name type="scientific">Phytophthora lilii</name>
    <dbReference type="NCBI Taxonomy" id="2077276"/>
    <lineage>
        <taxon>Eukaryota</taxon>
        <taxon>Sar</taxon>
        <taxon>Stramenopiles</taxon>
        <taxon>Oomycota</taxon>
        <taxon>Peronosporomycetes</taxon>
        <taxon>Peronosporales</taxon>
        <taxon>Peronosporaceae</taxon>
        <taxon>Phytophthora</taxon>
    </lineage>
</organism>
<dbReference type="SMART" id="SM00155">
    <property type="entry name" value="PLDc"/>
    <property type="match status" value="1"/>
</dbReference>
<keyword evidence="4" id="KW-0378">Hydrolase</keyword>
<dbReference type="GO" id="GO:0005886">
    <property type="term" value="C:plasma membrane"/>
    <property type="evidence" value="ECO:0007669"/>
    <property type="project" value="TreeGrafter"/>
</dbReference>
<evidence type="ECO:0000259" key="7">
    <source>
        <dbReference type="PROSITE" id="PS50035"/>
    </source>
</evidence>
<dbReference type="EMBL" id="BSXW01012510">
    <property type="protein sequence ID" value="GMF65869.1"/>
    <property type="molecule type" value="Genomic_DNA"/>
</dbReference>
<keyword evidence="6" id="KW-0443">Lipid metabolism</keyword>
<reference evidence="8" key="1">
    <citation type="submission" date="2023-04" db="EMBL/GenBank/DDBJ databases">
        <title>Phytophthora lilii NBRC 32176.</title>
        <authorList>
            <person name="Ichikawa N."/>
            <person name="Sato H."/>
            <person name="Tonouchi N."/>
        </authorList>
    </citation>
    <scope>NUCLEOTIDE SEQUENCE</scope>
    <source>
        <strain evidence="8">NBRC 32176</strain>
    </source>
</reference>
<dbReference type="EC" id="3.1.4.4" evidence="2"/>
<evidence type="ECO:0000256" key="3">
    <source>
        <dbReference type="ARBA" id="ARBA00022737"/>
    </source>
</evidence>
<dbReference type="Gene3D" id="3.30.870.10">
    <property type="entry name" value="Endonuclease Chain A"/>
    <property type="match status" value="1"/>
</dbReference>
<protein>
    <recommendedName>
        <fullName evidence="2">phospholipase D</fullName>
        <ecNumber evidence="2">3.1.4.4</ecNumber>
    </recommendedName>
</protein>
<comment type="caution">
    <text evidence="8">The sequence shown here is derived from an EMBL/GenBank/DDBJ whole genome shotgun (WGS) entry which is preliminary data.</text>
</comment>
<dbReference type="GO" id="GO:0004630">
    <property type="term" value="F:phospholipase D activity"/>
    <property type="evidence" value="ECO:0007669"/>
    <property type="project" value="UniProtKB-EC"/>
</dbReference>
<dbReference type="InterPro" id="IPR001736">
    <property type="entry name" value="PLipase_D/transphosphatidylase"/>
</dbReference>
<evidence type="ECO:0000256" key="1">
    <source>
        <dbReference type="ARBA" id="ARBA00000798"/>
    </source>
</evidence>
<gene>
    <name evidence="8" type="ORF">Plil01_001846000</name>
</gene>
<accession>A0A9W6YJ62</accession>
<evidence type="ECO:0000313" key="9">
    <source>
        <dbReference type="Proteomes" id="UP001165083"/>
    </source>
</evidence>
<evidence type="ECO:0000256" key="2">
    <source>
        <dbReference type="ARBA" id="ARBA00012027"/>
    </source>
</evidence>
<dbReference type="GO" id="GO:0009395">
    <property type="term" value="P:phospholipid catabolic process"/>
    <property type="evidence" value="ECO:0007669"/>
    <property type="project" value="TreeGrafter"/>
</dbReference>
<evidence type="ECO:0000313" key="8">
    <source>
        <dbReference type="EMBL" id="GMF65869.1"/>
    </source>
</evidence>
<dbReference type="OrthoDB" id="116098at2759"/>
<dbReference type="Pfam" id="PF13091">
    <property type="entry name" value="PLDc_2"/>
    <property type="match status" value="1"/>
</dbReference>
<dbReference type="CDD" id="cd09105">
    <property type="entry name" value="PLDc_vPLD1_2_like_2"/>
    <property type="match status" value="1"/>
</dbReference>
<evidence type="ECO:0000256" key="5">
    <source>
        <dbReference type="ARBA" id="ARBA00022963"/>
    </source>
</evidence>
<dbReference type="PANTHER" id="PTHR18896">
    <property type="entry name" value="PHOSPHOLIPASE D"/>
    <property type="match status" value="1"/>
</dbReference>
<name>A0A9W6YJ62_9STRA</name>
<keyword evidence="9" id="KW-1185">Reference proteome</keyword>
<dbReference type="PANTHER" id="PTHR18896:SF76">
    <property type="entry name" value="PHOSPHOLIPASE"/>
    <property type="match status" value="1"/>
</dbReference>
<dbReference type="PROSITE" id="PS50035">
    <property type="entry name" value="PLD"/>
    <property type="match status" value="1"/>
</dbReference>
<sequence length="278" mass="31857">MLVKLPTSKRARLTVTFEFMGQQLRTNTDSTLGTQSIQITRTFSCEYKNYQEFAPKGETSLFQARIKAIKNAKNFIYIEDQYFVLVPELLDALMEVMPRIQRLIVVTKEQTNAFTNGGYIKYLYQNIQPIRSKYPSKFRIYTTKEELDLCIHTKLVIIDDVYLSIGSANWNRRSMTVDSELNADVVDTDTVKSPAGLTVGKMPRDFRIRKFMEMTGLSYEKLDTMTFVEAASQFAIAAADKSTILSTLHSEYHIYFPLITTTTRKLVDPEYSCPSSSN</sequence>
<comment type="catalytic activity">
    <reaction evidence="1">
        <text>a 1,2-diacyl-sn-glycero-3-phosphocholine + H2O = a 1,2-diacyl-sn-glycero-3-phosphate + choline + H(+)</text>
        <dbReference type="Rhea" id="RHEA:14445"/>
        <dbReference type="ChEBI" id="CHEBI:15354"/>
        <dbReference type="ChEBI" id="CHEBI:15377"/>
        <dbReference type="ChEBI" id="CHEBI:15378"/>
        <dbReference type="ChEBI" id="CHEBI:57643"/>
        <dbReference type="ChEBI" id="CHEBI:58608"/>
        <dbReference type="EC" id="3.1.4.4"/>
    </reaction>
</comment>
<dbReference type="Proteomes" id="UP001165083">
    <property type="component" value="Unassembled WGS sequence"/>
</dbReference>